<organism evidence="3">
    <name type="scientific">Oikopleura dioica</name>
    <name type="common">Tunicate</name>
    <dbReference type="NCBI Taxonomy" id="34765"/>
    <lineage>
        <taxon>Eukaryota</taxon>
        <taxon>Metazoa</taxon>
        <taxon>Chordata</taxon>
        <taxon>Tunicata</taxon>
        <taxon>Appendicularia</taxon>
        <taxon>Copelata</taxon>
        <taxon>Oikopleuridae</taxon>
        <taxon>Oikopleura</taxon>
    </lineage>
</organism>
<protein>
    <submittedName>
        <fullName evidence="3">Uncharacterized protein</fullName>
    </submittedName>
</protein>
<evidence type="ECO:0000313" key="3">
    <source>
        <dbReference type="EMBL" id="CBY30820.1"/>
    </source>
</evidence>
<evidence type="ECO:0000256" key="1">
    <source>
        <dbReference type="SAM" id="MobiDB-lite"/>
    </source>
</evidence>
<dbReference type="Proteomes" id="UP000011014">
    <property type="component" value="Unassembled WGS sequence"/>
</dbReference>
<feature type="region of interest" description="Disordered" evidence="1">
    <location>
        <begin position="202"/>
        <end position="245"/>
    </location>
</feature>
<sequence length="245" mass="28565">MKIWKILAILASQISAEENGDDFKGMKEYFIGYGVKRKEHRKAVEVWAKSKESNQLVEIAFNSITSTISSSKEKLSNSNLDDFSAKDFDRSKLGKERNSISSIFENIALLGDLARRVPKQIDSLWEKFEKKEEIVWATQKTKESSLYRFDTEMVENAARNETSSMIAFPVYVLAQELQLFGAREEGYINLYREIRDLPENETQAEFSERHAEMKREKKLDEIERRKEKRKKNGLKPPIVQRKTEL</sequence>
<accession>E4Y572</accession>
<name>E4Y572_OIKDI</name>
<feature type="signal peptide" evidence="2">
    <location>
        <begin position="1"/>
        <end position="16"/>
    </location>
</feature>
<gene>
    <name evidence="3" type="ORF">GSOID_T00018711001</name>
</gene>
<reference evidence="3" key="1">
    <citation type="journal article" date="2010" name="Science">
        <title>Plasticity of animal genome architecture unmasked by rapid evolution of a pelagic tunicate.</title>
        <authorList>
            <person name="Denoeud F."/>
            <person name="Henriet S."/>
            <person name="Mungpakdee S."/>
            <person name="Aury J.M."/>
            <person name="Da Silva C."/>
            <person name="Brinkmann H."/>
            <person name="Mikhaleva J."/>
            <person name="Olsen L.C."/>
            <person name="Jubin C."/>
            <person name="Canestro C."/>
            <person name="Bouquet J.M."/>
            <person name="Danks G."/>
            <person name="Poulain J."/>
            <person name="Campsteijn C."/>
            <person name="Adamski M."/>
            <person name="Cross I."/>
            <person name="Yadetie F."/>
            <person name="Muffato M."/>
            <person name="Louis A."/>
            <person name="Butcher S."/>
            <person name="Tsagkogeorga G."/>
            <person name="Konrad A."/>
            <person name="Singh S."/>
            <person name="Jensen M.F."/>
            <person name="Cong E.H."/>
            <person name="Eikeseth-Otteraa H."/>
            <person name="Noel B."/>
            <person name="Anthouard V."/>
            <person name="Porcel B.M."/>
            <person name="Kachouri-Lafond R."/>
            <person name="Nishino A."/>
            <person name="Ugolini M."/>
            <person name="Chourrout P."/>
            <person name="Nishida H."/>
            <person name="Aasland R."/>
            <person name="Huzurbazar S."/>
            <person name="Westhof E."/>
            <person name="Delsuc F."/>
            <person name="Lehrach H."/>
            <person name="Reinhardt R."/>
            <person name="Weissenbach J."/>
            <person name="Roy S.W."/>
            <person name="Artiguenave F."/>
            <person name="Postlethwait J.H."/>
            <person name="Manak J.R."/>
            <person name="Thompson E.M."/>
            <person name="Jaillon O."/>
            <person name="Du Pasquier L."/>
            <person name="Boudinot P."/>
            <person name="Liberles D.A."/>
            <person name="Volff J.N."/>
            <person name="Philippe H."/>
            <person name="Lenhard B."/>
            <person name="Roest Crollius H."/>
            <person name="Wincker P."/>
            <person name="Chourrout D."/>
        </authorList>
    </citation>
    <scope>NUCLEOTIDE SEQUENCE [LARGE SCALE GENOMIC DNA]</scope>
</reference>
<evidence type="ECO:0000256" key="2">
    <source>
        <dbReference type="SAM" id="SignalP"/>
    </source>
</evidence>
<dbReference type="Pfam" id="PF15002">
    <property type="entry name" value="ERK-JNK_inhib"/>
    <property type="match status" value="1"/>
</dbReference>
<proteinExistence type="predicted"/>
<dbReference type="InterPro" id="IPR026321">
    <property type="entry name" value="CC134"/>
</dbReference>
<dbReference type="EMBL" id="FN654284">
    <property type="protein sequence ID" value="CBY30820.1"/>
    <property type="molecule type" value="Genomic_DNA"/>
</dbReference>
<feature type="chain" id="PRO_5003190798" evidence="2">
    <location>
        <begin position="17"/>
        <end position="245"/>
    </location>
</feature>
<keyword evidence="2" id="KW-0732">Signal</keyword>
<dbReference type="AlphaFoldDB" id="E4Y572"/>
<feature type="compositionally biased region" description="Basic and acidic residues" evidence="1">
    <location>
        <begin position="206"/>
        <end position="225"/>
    </location>
</feature>